<dbReference type="EMBL" id="HBIP01034573">
    <property type="protein sequence ID" value="CAE0506029.1"/>
    <property type="molecule type" value="Transcribed_RNA"/>
</dbReference>
<evidence type="ECO:0000313" key="1">
    <source>
        <dbReference type="EMBL" id="CAE0506029.1"/>
    </source>
</evidence>
<protein>
    <submittedName>
        <fullName evidence="1">Uncharacterized protein</fullName>
    </submittedName>
</protein>
<name>A0A7S3R9E8_DUNTE</name>
<gene>
    <name evidence="1" type="ORF">DTER00134_LOCUS21102</name>
</gene>
<dbReference type="AlphaFoldDB" id="A0A7S3R9E8"/>
<reference evidence="1" key="1">
    <citation type="submission" date="2021-01" db="EMBL/GenBank/DDBJ databases">
        <authorList>
            <person name="Corre E."/>
            <person name="Pelletier E."/>
            <person name="Niang G."/>
            <person name="Scheremetjew M."/>
            <person name="Finn R."/>
            <person name="Kale V."/>
            <person name="Holt S."/>
            <person name="Cochrane G."/>
            <person name="Meng A."/>
            <person name="Brown T."/>
            <person name="Cohen L."/>
        </authorList>
    </citation>
    <scope>NUCLEOTIDE SEQUENCE</scope>
    <source>
        <strain evidence="1">CCMP1320</strain>
    </source>
</reference>
<accession>A0A7S3R9E8</accession>
<organism evidence="1">
    <name type="scientific">Dunaliella tertiolecta</name>
    <name type="common">Green alga</name>
    <dbReference type="NCBI Taxonomy" id="3047"/>
    <lineage>
        <taxon>Eukaryota</taxon>
        <taxon>Viridiplantae</taxon>
        <taxon>Chlorophyta</taxon>
        <taxon>core chlorophytes</taxon>
        <taxon>Chlorophyceae</taxon>
        <taxon>CS clade</taxon>
        <taxon>Chlamydomonadales</taxon>
        <taxon>Dunaliellaceae</taxon>
        <taxon>Dunaliella</taxon>
    </lineage>
</organism>
<proteinExistence type="predicted"/>
<sequence length="123" mass="14290">MPSQCATLGTASVIPPMTMKSCFNSCAMRSIPPFKPIHRFILLPHWRGSSGNAYMNWISNYPGYVRVLAKFHARCIKFELPQYWFNTIPNPTHPTYPTQLIVVWNQQAREALQNANEHWFEHL</sequence>